<proteinExistence type="predicted"/>
<dbReference type="GO" id="GO:0030245">
    <property type="term" value="P:cellulose catabolic process"/>
    <property type="evidence" value="ECO:0007669"/>
    <property type="project" value="UniProtKB-UniRule"/>
</dbReference>
<comment type="domain">
    <text evidence="10">Has a modular structure: an endo-beta-1,4-glucanase catalytic module at the N-terminus, a linker rich in serines and threonines, and a C-terminal carbohydrate-binding module (CBM).</text>
</comment>
<evidence type="ECO:0000313" key="14">
    <source>
        <dbReference type="EMBL" id="KAF2198437.1"/>
    </source>
</evidence>
<dbReference type="SMART" id="SM00236">
    <property type="entry name" value="fCBD"/>
    <property type="match status" value="1"/>
</dbReference>
<keyword evidence="10" id="KW-0119">Carbohydrate metabolism</keyword>
<evidence type="ECO:0000256" key="1">
    <source>
        <dbReference type="ARBA" id="ARBA00001973"/>
    </source>
</evidence>
<evidence type="ECO:0000256" key="9">
    <source>
        <dbReference type="ARBA" id="ARBA00023157"/>
    </source>
</evidence>
<protein>
    <recommendedName>
        <fullName evidence="10">AA9 family lytic polysaccharide monooxygenase</fullName>
        <ecNumber evidence="10">1.14.99.56</ecNumber>
    </recommendedName>
    <alternativeName>
        <fullName evidence="10">Endo-beta-1,4-glucanase</fullName>
    </alternativeName>
    <alternativeName>
        <fullName evidence="10">Glycosyl hydrolase 61 family protein</fullName>
    </alternativeName>
</protein>
<feature type="region of interest" description="Disordered" evidence="11">
    <location>
        <begin position="243"/>
        <end position="270"/>
    </location>
</feature>
<keyword evidence="3 10" id="KW-0964">Secreted</keyword>
<evidence type="ECO:0000256" key="11">
    <source>
        <dbReference type="SAM" id="MobiDB-lite"/>
    </source>
</evidence>
<comment type="function">
    <text evidence="10">Lytic polysaccharide monooxygenase (LMPO) that depolymerizes crystalline and amorphous polysaccharides via the oxidation of scissile alpha- or beta-(1-4)-glycosidic bonds, yielding C1 and/or C4 oxidation products. Catalysis by LPMOs requires the reduction of the active-site copper from Cu(II) to Cu(I) by a reducing agent and H(2)O(2) or O(2) as a cosubstrate.</text>
</comment>
<name>A0A9P4JFG8_9PLEO</name>
<comment type="catalytic activity">
    <reaction evidence="10">
        <text>[(1-&gt;4)-beta-D-glucosyl]n+m + reduced acceptor + O2 = 4-dehydro-beta-D-glucosyl-[(1-&gt;4)-beta-D-glucosyl]n-1 + [(1-&gt;4)-beta-D-glucosyl]m + acceptor + H2O.</text>
        <dbReference type="EC" id="1.14.99.56"/>
    </reaction>
</comment>
<dbReference type="Gene3D" id="2.70.50.70">
    <property type="match status" value="1"/>
</dbReference>
<dbReference type="GO" id="GO:0004497">
    <property type="term" value="F:monooxygenase activity"/>
    <property type="evidence" value="ECO:0007669"/>
    <property type="project" value="UniProtKB-KW"/>
</dbReference>
<keyword evidence="5 12" id="KW-0732">Signal</keyword>
<keyword evidence="10" id="KW-0624">Polysaccharide degradation</keyword>
<keyword evidence="4" id="KW-0479">Metal-binding</keyword>
<dbReference type="PANTHER" id="PTHR33353:SF19">
    <property type="entry name" value="GLYCOSYLHYDROLASE FAMILY 61-8 PROTEIN"/>
    <property type="match status" value="1"/>
</dbReference>
<evidence type="ECO:0000313" key="15">
    <source>
        <dbReference type="Proteomes" id="UP000799536"/>
    </source>
</evidence>
<dbReference type="PROSITE" id="PS51164">
    <property type="entry name" value="CBM1_2"/>
    <property type="match status" value="1"/>
</dbReference>
<feature type="domain" description="CBM1" evidence="13">
    <location>
        <begin position="277"/>
        <end position="313"/>
    </location>
</feature>
<dbReference type="GO" id="GO:0030248">
    <property type="term" value="F:cellulose binding"/>
    <property type="evidence" value="ECO:0007669"/>
    <property type="project" value="UniProtKB-UniRule"/>
</dbReference>
<evidence type="ECO:0000256" key="2">
    <source>
        <dbReference type="ARBA" id="ARBA00004613"/>
    </source>
</evidence>
<evidence type="ECO:0000256" key="4">
    <source>
        <dbReference type="ARBA" id="ARBA00022723"/>
    </source>
</evidence>
<evidence type="ECO:0000256" key="3">
    <source>
        <dbReference type="ARBA" id="ARBA00022525"/>
    </source>
</evidence>
<evidence type="ECO:0000259" key="13">
    <source>
        <dbReference type="PROSITE" id="PS51164"/>
    </source>
</evidence>
<dbReference type="GO" id="GO:0008810">
    <property type="term" value="F:cellulase activity"/>
    <property type="evidence" value="ECO:0007669"/>
    <property type="project" value="UniProtKB-UniRule"/>
</dbReference>
<organism evidence="14 15">
    <name type="scientific">Delitschia confertaspora ATCC 74209</name>
    <dbReference type="NCBI Taxonomy" id="1513339"/>
    <lineage>
        <taxon>Eukaryota</taxon>
        <taxon>Fungi</taxon>
        <taxon>Dikarya</taxon>
        <taxon>Ascomycota</taxon>
        <taxon>Pezizomycotina</taxon>
        <taxon>Dothideomycetes</taxon>
        <taxon>Pleosporomycetidae</taxon>
        <taxon>Pleosporales</taxon>
        <taxon>Delitschiaceae</taxon>
        <taxon>Delitschia</taxon>
    </lineage>
</organism>
<keyword evidence="7" id="KW-0186">Copper</keyword>
<dbReference type="GO" id="GO:0046872">
    <property type="term" value="F:metal ion binding"/>
    <property type="evidence" value="ECO:0007669"/>
    <property type="project" value="UniProtKB-KW"/>
</dbReference>
<dbReference type="EC" id="1.14.99.56" evidence="10"/>
<keyword evidence="8" id="KW-0503">Monooxygenase</keyword>
<keyword evidence="10" id="KW-0136">Cellulose degradation</keyword>
<keyword evidence="9 10" id="KW-1015">Disulfide bond</keyword>
<dbReference type="PROSITE" id="PS00562">
    <property type="entry name" value="CBM1_1"/>
    <property type="match status" value="1"/>
</dbReference>
<dbReference type="InterPro" id="IPR005103">
    <property type="entry name" value="AA9_LPMO"/>
</dbReference>
<keyword evidence="15" id="KW-1185">Reference proteome</keyword>
<reference evidence="14" key="1">
    <citation type="journal article" date="2020" name="Stud. Mycol.">
        <title>101 Dothideomycetes genomes: a test case for predicting lifestyles and emergence of pathogens.</title>
        <authorList>
            <person name="Haridas S."/>
            <person name="Albert R."/>
            <person name="Binder M."/>
            <person name="Bloem J."/>
            <person name="Labutti K."/>
            <person name="Salamov A."/>
            <person name="Andreopoulos B."/>
            <person name="Baker S."/>
            <person name="Barry K."/>
            <person name="Bills G."/>
            <person name="Bluhm B."/>
            <person name="Cannon C."/>
            <person name="Castanera R."/>
            <person name="Culley D."/>
            <person name="Daum C."/>
            <person name="Ezra D."/>
            <person name="Gonzalez J."/>
            <person name="Henrissat B."/>
            <person name="Kuo A."/>
            <person name="Liang C."/>
            <person name="Lipzen A."/>
            <person name="Lutzoni F."/>
            <person name="Magnuson J."/>
            <person name="Mondo S."/>
            <person name="Nolan M."/>
            <person name="Ohm R."/>
            <person name="Pangilinan J."/>
            <person name="Park H.-J."/>
            <person name="Ramirez L."/>
            <person name="Alfaro M."/>
            <person name="Sun H."/>
            <person name="Tritt A."/>
            <person name="Yoshinaga Y."/>
            <person name="Zwiers L.-H."/>
            <person name="Turgeon B."/>
            <person name="Goodwin S."/>
            <person name="Spatafora J."/>
            <person name="Crous P."/>
            <person name="Grigoriev I."/>
        </authorList>
    </citation>
    <scope>NUCLEOTIDE SEQUENCE</scope>
    <source>
        <strain evidence="14">ATCC 74209</strain>
    </source>
</reference>
<comment type="caution">
    <text evidence="14">The sequence shown here is derived from an EMBL/GenBank/DDBJ whole genome shotgun (WGS) entry which is preliminary data.</text>
</comment>
<sequence length="313" mass="32133">MKFSTTVTAAASMVAAVSAHGGVGTYTMGGTTYEGWQPYNSASGQKSIQRQYSSFNPLLIADLSSVNIRCNNAGTLGTGLSGSVAAGGTIKTKWTQWTHRPAAVMIYMAKCPSSGCNNWDGAGKVWFKIDHQGLVSGTQNAGKWAGDQITDTLEWTTTVPKSLAPGEYLIRHELLALHQANNPQFYPECAQLTVTGSGSVTPSASWLVSFPGAYSASDPGIAFNIDSPAAMTATTYPIPGPAVWDGTGSSAPAPSTPASPAPSSAAPATPSTPASCGPVARYGQCGGNGFAGCTVCASGTTCTKNGDYYSQCL</sequence>
<evidence type="ECO:0000256" key="12">
    <source>
        <dbReference type="SAM" id="SignalP"/>
    </source>
</evidence>
<evidence type="ECO:0000256" key="7">
    <source>
        <dbReference type="ARBA" id="ARBA00023008"/>
    </source>
</evidence>
<feature type="compositionally biased region" description="Low complexity" evidence="11">
    <location>
        <begin position="261"/>
        <end position="270"/>
    </location>
</feature>
<evidence type="ECO:0000256" key="6">
    <source>
        <dbReference type="ARBA" id="ARBA00023002"/>
    </source>
</evidence>
<dbReference type="SUPFAM" id="SSF57180">
    <property type="entry name" value="Cellulose-binding domain"/>
    <property type="match status" value="1"/>
</dbReference>
<dbReference type="InterPro" id="IPR035971">
    <property type="entry name" value="CBD_sf"/>
</dbReference>
<dbReference type="CDD" id="cd21175">
    <property type="entry name" value="LPMO_AA9"/>
    <property type="match status" value="1"/>
</dbReference>
<dbReference type="InterPro" id="IPR000254">
    <property type="entry name" value="CBD"/>
</dbReference>
<evidence type="ECO:0000256" key="8">
    <source>
        <dbReference type="ARBA" id="ARBA00023033"/>
    </source>
</evidence>
<dbReference type="AlphaFoldDB" id="A0A9P4JFG8"/>
<dbReference type="OrthoDB" id="4849160at2759"/>
<comment type="cofactor">
    <cofactor evidence="1">
        <name>Cu(2+)</name>
        <dbReference type="ChEBI" id="CHEBI:29036"/>
    </cofactor>
</comment>
<dbReference type="Pfam" id="PF03443">
    <property type="entry name" value="AA9"/>
    <property type="match status" value="1"/>
</dbReference>
<dbReference type="EMBL" id="ML994144">
    <property type="protein sequence ID" value="KAF2198437.1"/>
    <property type="molecule type" value="Genomic_DNA"/>
</dbReference>
<accession>A0A9P4JFG8</accession>
<evidence type="ECO:0000256" key="5">
    <source>
        <dbReference type="ARBA" id="ARBA00022729"/>
    </source>
</evidence>
<feature type="signal peptide" evidence="12">
    <location>
        <begin position="1"/>
        <end position="19"/>
    </location>
</feature>
<dbReference type="InterPro" id="IPR049892">
    <property type="entry name" value="AA9"/>
</dbReference>
<dbReference type="Pfam" id="PF00734">
    <property type="entry name" value="CBM_1"/>
    <property type="match status" value="1"/>
</dbReference>
<comment type="subcellular location">
    <subcellularLocation>
        <location evidence="2 10">Secreted</location>
    </subcellularLocation>
</comment>
<dbReference type="Proteomes" id="UP000799536">
    <property type="component" value="Unassembled WGS sequence"/>
</dbReference>
<dbReference type="PANTHER" id="PTHR33353">
    <property type="entry name" value="PUTATIVE (AFU_ORTHOLOGUE AFUA_1G12560)-RELATED"/>
    <property type="match status" value="1"/>
</dbReference>
<gene>
    <name evidence="14" type="ORF">GQ43DRAFT_157834</name>
</gene>
<feature type="chain" id="PRO_5040313765" description="AA9 family lytic polysaccharide monooxygenase" evidence="12">
    <location>
        <begin position="20"/>
        <end position="313"/>
    </location>
</feature>
<keyword evidence="6" id="KW-0560">Oxidoreductase</keyword>
<dbReference type="GO" id="GO:0005576">
    <property type="term" value="C:extracellular region"/>
    <property type="evidence" value="ECO:0007669"/>
    <property type="project" value="UniProtKB-SubCell"/>
</dbReference>
<evidence type="ECO:0000256" key="10">
    <source>
        <dbReference type="RuleBase" id="RU368122"/>
    </source>
</evidence>